<evidence type="ECO:0000259" key="1">
    <source>
        <dbReference type="Pfam" id="PF00535"/>
    </source>
</evidence>
<proteinExistence type="predicted"/>
<protein>
    <recommendedName>
        <fullName evidence="1">Glycosyltransferase 2-like domain-containing protein</fullName>
    </recommendedName>
</protein>
<sequence>MSKISVAVLTYNEEKNIKDCLESVREMADEIVLVDERSTDRTVEIAKKYTSSITLVDHGTTAGRTHDTMFHKHKQLAIEKCRGDWIFQIDADEKVTPELVREIKKTVEAPFANGYKVPRKNRMFGKYLEHTGWYPDYQIKLFKKGKGRYPCKSVHEQIEIDGEIGTLKNDLLHDHYKSVEQFIDRMNRYTSNDVEFMIAKGEGSVVLADAIKFPLDEFLKRFFYWEGYKDGLHGLVLSLLKAADREIVFAKLWEKQGFTETADKNFLQAFYFQLKKSAKDFKYWQLYVEQNPVKKLLGKII</sequence>
<dbReference type="CDD" id="cd02511">
    <property type="entry name" value="Beta4Glucosyltransferase"/>
    <property type="match status" value="1"/>
</dbReference>
<dbReference type="PANTHER" id="PTHR43630">
    <property type="entry name" value="POLY-BETA-1,6-N-ACETYL-D-GLUCOSAMINE SYNTHASE"/>
    <property type="match status" value="1"/>
</dbReference>
<dbReference type="SUPFAM" id="SSF53448">
    <property type="entry name" value="Nucleotide-diphospho-sugar transferases"/>
    <property type="match status" value="1"/>
</dbReference>
<dbReference type="Gene3D" id="3.90.550.10">
    <property type="entry name" value="Spore Coat Polysaccharide Biosynthesis Protein SpsA, Chain A"/>
    <property type="match status" value="1"/>
</dbReference>
<organism evidence="2 3">
    <name type="scientific">Candidatus Gottesmanbacteria bacterium RIFCSPHIGHO2_01_FULL_42_12</name>
    <dbReference type="NCBI Taxonomy" id="1798377"/>
    <lineage>
        <taxon>Bacteria</taxon>
        <taxon>Candidatus Gottesmaniibacteriota</taxon>
    </lineage>
</organism>
<dbReference type="PANTHER" id="PTHR43630:SF2">
    <property type="entry name" value="GLYCOSYLTRANSFERASE"/>
    <property type="match status" value="1"/>
</dbReference>
<dbReference type="STRING" id="1798377.A2872_02895"/>
<feature type="domain" description="Glycosyltransferase 2-like" evidence="1">
    <location>
        <begin position="5"/>
        <end position="146"/>
    </location>
</feature>
<dbReference type="AlphaFoldDB" id="A0A1F5Z436"/>
<evidence type="ECO:0000313" key="3">
    <source>
        <dbReference type="Proteomes" id="UP000178681"/>
    </source>
</evidence>
<reference evidence="2 3" key="1">
    <citation type="journal article" date="2016" name="Nat. Commun.">
        <title>Thousands of microbial genomes shed light on interconnected biogeochemical processes in an aquifer system.</title>
        <authorList>
            <person name="Anantharaman K."/>
            <person name="Brown C.T."/>
            <person name="Hug L.A."/>
            <person name="Sharon I."/>
            <person name="Castelle C.J."/>
            <person name="Probst A.J."/>
            <person name="Thomas B.C."/>
            <person name="Singh A."/>
            <person name="Wilkins M.J."/>
            <person name="Karaoz U."/>
            <person name="Brodie E.L."/>
            <person name="Williams K.H."/>
            <person name="Hubbard S.S."/>
            <person name="Banfield J.F."/>
        </authorList>
    </citation>
    <scope>NUCLEOTIDE SEQUENCE [LARGE SCALE GENOMIC DNA]</scope>
</reference>
<dbReference type="InterPro" id="IPR001173">
    <property type="entry name" value="Glyco_trans_2-like"/>
</dbReference>
<accession>A0A1F5Z436</accession>
<name>A0A1F5Z436_9BACT</name>
<dbReference type="EMBL" id="MFJG01000015">
    <property type="protein sequence ID" value="OGG07125.1"/>
    <property type="molecule type" value="Genomic_DNA"/>
</dbReference>
<gene>
    <name evidence="2" type="ORF">A2872_02895</name>
</gene>
<dbReference type="Pfam" id="PF00535">
    <property type="entry name" value="Glycos_transf_2"/>
    <property type="match status" value="1"/>
</dbReference>
<dbReference type="InterPro" id="IPR029044">
    <property type="entry name" value="Nucleotide-diphossugar_trans"/>
</dbReference>
<evidence type="ECO:0000313" key="2">
    <source>
        <dbReference type="EMBL" id="OGG07125.1"/>
    </source>
</evidence>
<dbReference type="Proteomes" id="UP000178681">
    <property type="component" value="Unassembled WGS sequence"/>
</dbReference>
<comment type="caution">
    <text evidence="2">The sequence shown here is derived from an EMBL/GenBank/DDBJ whole genome shotgun (WGS) entry which is preliminary data.</text>
</comment>